<dbReference type="PANTHER" id="PTHR30489">
    <property type="entry name" value="LIPOPROTEIN-RELEASING SYSTEM TRANSMEMBRANE PROTEIN LOLE"/>
    <property type="match status" value="1"/>
</dbReference>
<dbReference type="AlphaFoldDB" id="X0VJF6"/>
<dbReference type="InterPro" id="IPR051447">
    <property type="entry name" value="Lipoprotein-release_system"/>
</dbReference>
<feature type="domain" description="ABC3 transporter permease C-terminal" evidence="7">
    <location>
        <begin position="2"/>
        <end position="133"/>
    </location>
</feature>
<keyword evidence="5 6" id="KW-0472">Membrane</keyword>
<feature type="transmembrane region" description="Helical" evidence="6">
    <location>
        <begin position="105"/>
        <end position="131"/>
    </location>
</feature>
<accession>X0VJF6</accession>
<dbReference type="InterPro" id="IPR003838">
    <property type="entry name" value="ABC3_permease_C"/>
</dbReference>
<dbReference type="GO" id="GO:0098797">
    <property type="term" value="C:plasma membrane protein complex"/>
    <property type="evidence" value="ECO:0007669"/>
    <property type="project" value="TreeGrafter"/>
</dbReference>
<keyword evidence="2" id="KW-1003">Cell membrane</keyword>
<feature type="transmembrane region" description="Helical" evidence="6">
    <location>
        <begin position="45"/>
        <end position="69"/>
    </location>
</feature>
<comment type="subcellular location">
    <subcellularLocation>
        <location evidence="1">Cell membrane</location>
        <topology evidence="1">Multi-pass membrane protein</topology>
    </subcellularLocation>
</comment>
<feature type="transmembrane region" description="Helical" evidence="6">
    <location>
        <begin position="6"/>
        <end position="24"/>
    </location>
</feature>
<proteinExistence type="predicted"/>
<keyword evidence="4 6" id="KW-1133">Transmembrane helix</keyword>
<dbReference type="GO" id="GO:0044874">
    <property type="term" value="P:lipoprotein localization to outer membrane"/>
    <property type="evidence" value="ECO:0007669"/>
    <property type="project" value="TreeGrafter"/>
</dbReference>
<evidence type="ECO:0000256" key="4">
    <source>
        <dbReference type="ARBA" id="ARBA00022989"/>
    </source>
</evidence>
<reference evidence="8" key="1">
    <citation type="journal article" date="2014" name="Front. Microbiol.">
        <title>High frequency of phylogenetically diverse reductive dehalogenase-homologous genes in deep subseafloor sedimentary metagenomes.</title>
        <authorList>
            <person name="Kawai M."/>
            <person name="Futagami T."/>
            <person name="Toyoda A."/>
            <person name="Takaki Y."/>
            <person name="Nishi S."/>
            <person name="Hori S."/>
            <person name="Arai W."/>
            <person name="Tsubouchi T."/>
            <person name="Morono Y."/>
            <person name="Uchiyama I."/>
            <person name="Ito T."/>
            <person name="Fujiyama A."/>
            <person name="Inagaki F."/>
            <person name="Takami H."/>
        </authorList>
    </citation>
    <scope>NUCLEOTIDE SEQUENCE</scope>
    <source>
        <strain evidence="8">Expedition CK06-06</strain>
    </source>
</reference>
<sequence>MLIFGVISSVGVLLIFCIFYMVVMTKQKDIAIIKSCGTASSSVGLIFLGFGACVGIVGSGLGALLGYVVTKNINTIEEWIRVIFGLKLWKSSTYIFEKIPNQLDLGAACWIILFAVVAAAIGALVPAIVAAKTRPVEILRYE</sequence>
<dbReference type="EMBL" id="BARS01032782">
    <property type="protein sequence ID" value="GAG18409.1"/>
    <property type="molecule type" value="Genomic_DNA"/>
</dbReference>
<organism evidence="8">
    <name type="scientific">marine sediment metagenome</name>
    <dbReference type="NCBI Taxonomy" id="412755"/>
    <lineage>
        <taxon>unclassified sequences</taxon>
        <taxon>metagenomes</taxon>
        <taxon>ecological metagenomes</taxon>
    </lineage>
</organism>
<gene>
    <name evidence="8" type="ORF">S01H1_50850</name>
</gene>
<evidence type="ECO:0000313" key="8">
    <source>
        <dbReference type="EMBL" id="GAG18409.1"/>
    </source>
</evidence>
<evidence type="ECO:0000259" key="7">
    <source>
        <dbReference type="Pfam" id="PF02687"/>
    </source>
</evidence>
<keyword evidence="3 6" id="KW-0812">Transmembrane</keyword>
<evidence type="ECO:0000256" key="1">
    <source>
        <dbReference type="ARBA" id="ARBA00004651"/>
    </source>
</evidence>
<evidence type="ECO:0000256" key="2">
    <source>
        <dbReference type="ARBA" id="ARBA00022475"/>
    </source>
</evidence>
<dbReference type="Pfam" id="PF02687">
    <property type="entry name" value="FtsX"/>
    <property type="match status" value="1"/>
</dbReference>
<name>X0VJF6_9ZZZZ</name>
<protein>
    <recommendedName>
        <fullName evidence="7">ABC3 transporter permease C-terminal domain-containing protein</fullName>
    </recommendedName>
</protein>
<comment type="caution">
    <text evidence="8">The sequence shown here is derived from an EMBL/GenBank/DDBJ whole genome shotgun (WGS) entry which is preliminary data.</text>
</comment>
<dbReference type="PANTHER" id="PTHR30489:SF0">
    <property type="entry name" value="LIPOPROTEIN-RELEASING SYSTEM TRANSMEMBRANE PROTEIN LOLE"/>
    <property type="match status" value="1"/>
</dbReference>
<evidence type="ECO:0000256" key="6">
    <source>
        <dbReference type="SAM" id="Phobius"/>
    </source>
</evidence>
<evidence type="ECO:0000256" key="3">
    <source>
        <dbReference type="ARBA" id="ARBA00022692"/>
    </source>
</evidence>
<evidence type="ECO:0000256" key="5">
    <source>
        <dbReference type="ARBA" id="ARBA00023136"/>
    </source>
</evidence>